<protein>
    <recommendedName>
        <fullName evidence="2">TTF-type domain-containing protein</fullName>
    </recommendedName>
</protein>
<dbReference type="AlphaFoldDB" id="A0A669BNR2"/>
<dbReference type="Pfam" id="PF14291">
    <property type="entry name" value="DUF4371"/>
    <property type="match status" value="1"/>
</dbReference>
<dbReference type="PANTHER" id="PTHR45749:SF35">
    <property type="entry name" value="AC-LIKE TRANSPOSASE-RELATED"/>
    <property type="match status" value="1"/>
</dbReference>
<dbReference type="InterPro" id="IPR006580">
    <property type="entry name" value="Znf_TTF"/>
</dbReference>
<dbReference type="Ensembl" id="ENSONIT00000087635.1">
    <property type="protein sequence ID" value="ENSONIP00000037172.1"/>
    <property type="gene ID" value="ENSONIG00000034694.1"/>
</dbReference>
<feature type="region of interest" description="Disordered" evidence="1">
    <location>
        <begin position="1"/>
        <end position="107"/>
    </location>
</feature>
<organism evidence="3 4">
    <name type="scientific">Oreochromis niloticus</name>
    <name type="common">Nile tilapia</name>
    <name type="synonym">Tilapia nilotica</name>
    <dbReference type="NCBI Taxonomy" id="8128"/>
    <lineage>
        <taxon>Eukaryota</taxon>
        <taxon>Metazoa</taxon>
        <taxon>Chordata</taxon>
        <taxon>Craniata</taxon>
        <taxon>Vertebrata</taxon>
        <taxon>Euteleostomi</taxon>
        <taxon>Actinopterygii</taxon>
        <taxon>Neopterygii</taxon>
        <taxon>Teleostei</taxon>
        <taxon>Neoteleostei</taxon>
        <taxon>Acanthomorphata</taxon>
        <taxon>Ovalentaria</taxon>
        <taxon>Cichlomorphae</taxon>
        <taxon>Cichliformes</taxon>
        <taxon>Cichlidae</taxon>
        <taxon>African cichlids</taxon>
        <taxon>Pseudocrenilabrinae</taxon>
        <taxon>Oreochromini</taxon>
        <taxon>Oreochromis</taxon>
    </lineage>
</organism>
<reference evidence="3" key="2">
    <citation type="submission" date="2025-08" db="UniProtKB">
        <authorList>
            <consortium name="Ensembl"/>
        </authorList>
    </citation>
    <scope>IDENTIFICATION</scope>
</reference>
<dbReference type="InterPro" id="IPR025398">
    <property type="entry name" value="DUF4371"/>
</dbReference>
<sequence length="837" mass="94040">MASKRQQESGAEKRKKKRKRDETQASLAGSMLKYVQGGSQGQDEPSSSSAIPGHQPPAIVDPATIPSQEEQEPSTTSSGTVPYTSTTESPVTERLSESDTVETCVPPSTDPALWPAHIVDADRVEIVRRGPFNVSSDFNFPKGPDGRAFHTSLKFKILPNGEKVHRSWLVYSPQNNAVFCFACKLFSVKDIKLSTEGFSDWSNINIRLRGHECSQDHIQCMLKWRELDTRLKKSMAIDQQELTLLEAERKKWREILKRLLSITLSLASRNLSFRGSSDCLYEPDNGNFLKEVELMATYDLVMANHLANIKDEGSHTHYLSPETQNELIQIISSETFRAIVKQIQLAKYFSIILDCTPDVSHTEQMSVIVRIVCFQAQPDIKEYFLGYINVEQTTGLNLSNVVLDKLKELGIPFENCRGQAYDNGANMKGKKQGVQARLLQLNPRALFVPCGAHTMNLVIADAAKSSPDATGYFGYLQKLFNFFSSATQRWAILTKHVKLTLKSWSDVRWESRLQSVTAVRSQTKEVRDALLEAREAVSDAVAKVEAQVLAEEVASFRFLICSIVWCELLTITNQVNKLLQSSSMQLDVAVRLIDTAKSNLSKYRQSGFDEAVSAAKELCEALNIEPQLKEKRLRSTKRQFAYEAVDEPLHDALKKLEVTFFNCVVDSALISLQERFETMNQVKEKYGVLLDFSKVNGMSKEDLKKHCTEVQKTLTDKGVADIDGPEMMQEIINLPQLPPQTSALEMLSFLHDNQLQEVYPNLWIALRIALTLPVTVASAERSFSKLKLIKTYLRSSMGQERLSGLAVISINGDVAQKLSYDDLIADFATRKCRRVPL</sequence>
<feature type="compositionally biased region" description="Polar residues" evidence="1">
    <location>
        <begin position="79"/>
        <end position="90"/>
    </location>
</feature>
<dbReference type="GeneTree" id="ENSGT00940000154356"/>
<accession>A0A669BNR2</accession>
<dbReference type="GO" id="GO:0046983">
    <property type="term" value="F:protein dimerization activity"/>
    <property type="evidence" value="ECO:0007669"/>
    <property type="project" value="InterPro"/>
</dbReference>
<evidence type="ECO:0000259" key="2">
    <source>
        <dbReference type="SMART" id="SM00597"/>
    </source>
</evidence>
<evidence type="ECO:0000313" key="3">
    <source>
        <dbReference type="Ensembl" id="ENSONIP00000037172.1"/>
    </source>
</evidence>
<name>A0A669BNR2_ORENI</name>
<dbReference type="InterPro" id="IPR012337">
    <property type="entry name" value="RNaseH-like_sf"/>
</dbReference>
<reference evidence="3" key="3">
    <citation type="submission" date="2025-09" db="UniProtKB">
        <authorList>
            <consortium name="Ensembl"/>
        </authorList>
    </citation>
    <scope>IDENTIFICATION</scope>
</reference>
<keyword evidence="4" id="KW-1185">Reference proteome</keyword>
<feature type="compositionally biased region" description="Polar residues" evidence="1">
    <location>
        <begin position="41"/>
        <end position="50"/>
    </location>
</feature>
<dbReference type="InParanoid" id="A0A669BNR2"/>
<dbReference type="SUPFAM" id="SSF53098">
    <property type="entry name" value="Ribonuclease H-like"/>
    <property type="match status" value="1"/>
</dbReference>
<evidence type="ECO:0000313" key="4">
    <source>
        <dbReference type="Proteomes" id="UP000005207"/>
    </source>
</evidence>
<proteinExistence type="predicted"/>
<dbReference type="SMART" id="SM00597">
    <property type="entry name" value="ZnF_TTF"/>
    <property type="match status" value="1"/>
</dbReference>
<dbReference type="PANTHER" id="PTHR45749">
    <property type="match status" value="1"/>
</dbReference>
<evidence type="ECO:0000256" key="1">
    <source>
        <dbReference type="SAM" id="MobiDB-lite"/>
    </source>
</evidence>
<dbReference type="OMA" id="HTHENSK"/>
<reference evidence="4" key="1">
    <citation type="submission" date="2012-01" db="EMBL/GenBank/DDBJ databases">
        <title>The Genome Sequence of Oreochromis niloticus (Nile Tilapia).</title>
        <authorList>
            <consortium name="Broad Institute Genome Assembly Team"/>
            <consortium name="Broad Institute Sequencing Platform"/>
            <person name="Di Palma F."/>
            <person name="Johnson J."/>
            <person name="Lander E.S."/>
            <person name="Lindblad-Toh K."/>
        </authorList>
    </citation>
    <scope>NUCLEOTIDE SEQUENCE [LARGE SCALE GENOMIC DNA]</scope>
</reference>
<dbReference type="Pfam" id="PF05699">
    <property type="entry name" value="Dimer_Tnp_hAT"/>
    <property type="match status" value="1"/>
</dbReference>
<feature type="compositionally biased region" description="Basic and acidic residues" evidence="1">
    <location>
        <begin position="1"/>
        <end position="12"/>
    </location>
</feature>
<feature type="domain" description="TTF-type" evidence="2">
    <location>
        <begin position="153"/>
        <end position="236"/>
    </location>
</feature>
<dbReference type="Proteomes" id="UP000005207">
    <property type="component" value="Linkage group LG18"/>
</dbReference>
<dbReference type="InterPro" id="IPR008906">
    <property type="entry name" value="HATC_C_dom"/>
</dbReference>